<feature type="compositionally biased region" description="Low complexity" evidence="1">
    <location>
        <begin position="26"/>
        <end position="36"/>
    </location>
</feature>
<dbReference type="EMBL" id="BOPC01000018">
    <property type="protein sequence ID" value="GIJ26363.1"/>
    <property type="molecule type" value="Genomic_DNA"/>
</dbReference>
<keyword evidence="2" id="KW-1133">Transmembrane helix</keyword>
<dbReference type="Proteomes" id="UP000653076">
    <property type="component" value="Unassembled WGS sequence"/>
</dbReference>
<feature type="chain" id="PRO_5045709397" description="LysM domain-containing protein" evidence="3">
    <location>
        <begin position="26"/>
        <end position="412"/>
    </location>
</feature>
<reference evidence="4 5" key="1">
    <citation type="submission" date="2021-01" db="EMBL/GenBank/DDBJ databases">
        <title>Whole genome shotgun sequence of Verrucosispora qiuiae NBRC 106684.</title>
        <authorList>
            <person name="Komaki H."/>
            <person name="Tamura T."/>
        </authorList>
    </citation>
    <scope>NUCLEOTIDE SEQUENCE [LARGE SCALE GENOMIC DNA]</scope>
    <source>
        <strain evidence="4 5">NBRC 106684</strain>
    </source>
</reference>
<protein>
    <recommendedName>
        <fullName evidence="6">LysM domain-containing protein</fullName>
    </recommendedName>
</protein>
<keyword evidence="2" id="KW-0812">Transmembrane</keyword>
<feature type="region of interest" description="Disordered" evidence="1">
    <location>
        <begin position="26"/>
        <end position="52"/>
    </location>
</feature>
<keyword evidence="3" id="KW-0732">Signal</keyword>
<evidence type="ECO:0000313" key="5">
    <source>
        <dbReference type="Proteomes" id="UP000653076"/>
    </source>
</evidence>
<gene>
    <name evidence="4" type="ORF">Vqi01_15250</name>
</gene>
<feature type="signal peptide" evidence="3">
    <location>
        <begin position="1"/>
        <end position="25"/>
    </location>
</feature>
<accession>A0ABQ4J871</accession>
<keyword evidence="2" id="KW-0472">Membrane</keyword>
<keyword evidence="5" id="KW-1185">Reference proteome</keyword>
<evidence type="ECO:0008006" key="6">
    <source>
        <dbReference type="Google" id="ProtNLM"/>
    </source>
</evidence>
<evidence type="ECO:0000256" key="1">
    <source>
        <dbReference type="SAM" id="MobiDB-lite"/>
    </source>
</evidence>
<evidence type="ECO:0000256" key="2">
    <source>
        <dbReference type="SAM" id="Phobius"/>
    </source>
</evidence>
<evidence type="ECO:0000256" key="3">
    <source>
        <dbReference type="SAM" id="SignalP"/>
    </source>
</evidence>
<feature type="region of interest" description="Disordered" evidence="1">
    <location>
        <begin position="181"/>
        <end position="222"/>
    </location>
</feature>
<organism evidence="4 5">
    <name type="scientific">Micromonospora qiuiae</name>
    <dbReference type="NCBI Taxonomy" id="502268"/>
    <lineage>
        <taxon>Bacteria</taxon>
        <taxon>Bacillati</taxon>
        <taxon>Actinomycetota</taxon>
        <taxon>Actinomycetes</taxon>
        <taxon>Micromonosporales</taxon>
        <taxon>Micromonosporaceae</taxon>
        <taxon>Micromonospora</taxon>
    </lineage>
</organism>
<feature type="transmembrane region" description="Helical" evidence="2">
    <location>
        <begin position="150"/>
        <end position="171"/>
    </location>
</feature>
<proteinExistence type="predicted"/>
<name>A0ABQ4J871_9ACTN</name>
<sequence length="412" mass="42379">MILGARWLAAVPLLVALTVVAPTQAAPARAVAAPRPDTGRTPPAPSQPEGQRYYVVGSPRDGLREHLYQIAATTLGDGNRLQEIFELNQGRLQPDGGRLTDPLSLQPGWILELPPDARGPGVRIGPPPFPPSAYPSGPAAADDPSRTSPYLVGAVALGAMALLLGAGLRLLRRRSAVRDPVPVTAASPDPEPVPATFATGPDPEPVPAASATGPAPEPSVSARPGRLVITLFSPSAEPGHVDVRLLGTDVTGAAATYGWLDDASTPTGRMPVVLGQRDGRRFHLDLAATPDLFTIGGPSSAAVRYALDIARQLLAADVAVTVVGNVLGPDVPTGCRRIDAFPSSTGLDTTNGPVVVFSGPLHGAEMTAARALTARIGSRVVPVLVGEVLRARWSVLLTPGGTEPAAGDGVAR</sequence>
<evidence type="ECO:0000313" key="4">
    <source>
        <dbReference type="EMBL" id="GIJ26363.1"/>
    </source>
</evidence>
<comment type="caution">
    <text evidence="4">The sequence shown here is derived from an EMBL/GenBank/DDBJ whole genome shotgun (WGS) entry which is preliminary data.</text>
</comment>